<dbReference type="Proteomes" id="UP000078348">
    <property type="component" value="Unassembled WGS sequence"/>
</dbReference>
<dbReference type="PROSITE" id="PS50235">
    <property type="entry name" value="USP_3"/>
    <property type="match status" value="1"/>
</dbReference>
<dbReference type="SUPFAM" id="SSF47473">
    <property type="entry name" value="EF-hand"/>
    <property type="match status" value="1"/>
</dbReference>
<evidence type="ECO:0000313" key="3">
    <source>
        <dbReference type="EMBL" id="OAO15168.1"/>
    </source>
</evidence>
<dbReference type="InterPro" id="IPR011992">
    <property type="entry name" value="EF-hand-dom_pair"/>
</dbReference>
<proteinExistence type="predicted"/>
<dbReference type="OrthoDB" id="191686at2759"/>
<accession>A0A196SDT7</accession>
<reference evidence="3 4" key="1">
    <citation type="submission" date="2016-05" db="EMBL/GenBank/DDBJ databases">
        <title>Nuclear genome of Blastocystis sp. subtype 1 NandII.</title>
        <authorList>
            <person name="Gentekaki E."/>
            <person name="Curtis B."/>
            <person name="Stairs C."/>
            <person name="Eme L."/>
            <person name="Herman E."/>
            <person name="Klimes V."/>
            <person name="Arias M.C."/>
            <person name="Elias M."/>
            <person name="Hilliou F."/>
            <person name="Klute M."/>
            <person name="Malik S.-B."/>
            <person name="Pightling A."/>
            <person name="Rachubinski R."/>
            <person name="Salas D."/>
            <person name="Schlacht A."/>
            <person name="Suga H."/>
            <person name="Archibald J."/>
            <person name="Ball S.G."/>
            <person name="Clark G."/>
            <person name="Dacks J."/>
            <person name="Van Der Giezen M."/>
            <person name="Tsaousis A."/>
            <person name="Roger A."/>
        </authorList>
    </citation>
    <scope>NUCLEOTIDE SEQUENCE [LARGE SCALE GENOMIC DNA]</scope>
    <source>
        <strain evidence="4">ATCC 50177 / NandII</strain>
    </source>
</reference>
<dbReference type="SMART" id="SM00695">
    <property type="entry name" value="DUSP"/>
    <property type="match status" value="1"/>
</dbReference>
<dbReference type="SUPFAM" id="SSF54001">
    <property type="entry name" value="Cysteine proteinases"/>
    <property type="match status" value="1"/>
</dbReference>
<protein>
    <submittedName>
        <fullName evidence="3">Ubiquitin carboxyl-terminal hydrolase</fullName>
    </submittedName>
</protein>
<dbReference type="InterPro" id="IPR006615">
    <property type="entry name" value="Pept_C19_DUSP"/>
</dbReference>
<dbReference type="PANTHER" id="PTHR21646">
    <property type="entry name" value="UBIQUITIN CARBOXYL-TERMINAL HYDROLASE"/>
    <property type="match status" value="1"/>
</dbReference>
<dbReference type="Pfam" id="PF06337">
    <property type="entry name" value="DUSP"/>
    <property type="match status" value="1"/>
</dbReference>
<dbReference type="Gene3D" id="3.90.70.10">
    <property type="entry name" value="Cysteine proteinases"/>
    <property type="match status" value="1"/>
</dbReference>
<dbReference type="PANTHER" id="PTHR21646:SF46">
    <property type="entry name" value="UBIQUITIN CARBOXYL-TERMINAL HYDROLASE"/>
    <property type="match status" value="1"/>
</dbReference>
<organism evidence="3 4">
    <name type="scientific">Blastocystis sp. subtype 1 (strain ATCC 50177 / NandII)</name>
    <dbReference type="NCBI Taxonomy" id="478820"/>
    <lineage>
        <taxon>Eukaryota</taxon>
        <taxon>Sar</taxon>
        <taxon>Stramenopiles</taxon>
        <taxon>Bigyra</taxon>
        <taxon>Opalozoa</taxon>
        <taxon>Opalinata</taxon>
        <taxon>Blastocystidae</taxon>
        <taxon>Blastocystis</taxon>
    </lineage>
</organism>
<dbReference type="Gene3D" id="3.10.20.90">
    <property type="entry name" value="Phosphatidylinositol 3-kinase Catalytic Subunit, Chain A, domain 1"/>
    <property type="match status" value="1"/>
</dbReference>
<dbReference type="InterPro" id="IPR028889">
    <property type="entry name" value="USP"/>
</dbReference>
<dbReference type="PROSITE" id="PS51283">
    <property type="entry name" value="DUSP"/>
    <property type="match status" value="1"/>
</dbReference>
<dbReference type="SUPFAM" id="SSF143791">
    <property type="entry name" value="DUSP-like"/>
    <property type="match status" value="1"/>
</dbReference>
<dbReference type="InterPro" id="IPR038765">
    <property type="entry name" value="Papain-like_cys_pep_sf"/>
</dbReference>
<dbReference type="InterPro" id="IPR035927">
    <property type="entry name" value="DUSP-like_sf"/>
</dbReference>
<keyword evidence="3" id="KW-0378">Hydrolase</keyword>
<evidence type="ECO:0000313" key="4">
    <source>
        <dbReference type="Proteomes" id="UP000078348"/>
    </source>
</evidence>
<dbReference type="Pfam" id="PF00443">
    <property type="entry name" value="UCH"/>
    <property type="match status" value="1"/>
</dbReference>
<dbReference type="STRING" id="478820.A0A196SDT7"/>
<dbReference type="InterPro" id="IPR050185">
    <property type="entry name" value="Ub_carboxyl-term_hydrolase"/>
</dbReference>
<name>A0A196SDT7_BLAHN</name>
<gene>
    <name evidence="3" type="ORF">AV274_3155</name>
</gene>
<comment type="caution">
    <text evidence="3">The sequence shown here is derived from an EMBL/GenBank/DDBJ whole genome shotgun (WGS) entry which is preliminary data.</text>
</comment>
<dbReference type="GO" id="GO:0004843">
    <property type="term" value="F:cysteine-type deubiquitinase activity"/>
    <property type="evidence" value="ECO:0007669"/>
    <property type="project" value="InterPro"/>
</dbReference>
<keyword evidence="4" id="KW-1185">Reference proteome</keyword>
<evidence type="ECO:0000259" key="2">
    <source>
        <dbReference type="PROSITE" id="PS51283"/>
    </source>
</evidence>
<feature type="domain" description="USP" evidence="1">
    <location>
        <begin position="648"/>
        <end position="1074"/>
    </location>
</feature>
<dbReference type="Gene3D" id="3.30.2230.10">
    <property type="entry name" value="DUSP-like"/>
    <property type="match status" value="1"/>
</dbReference>
<feature type="domain" description="DUSP" evidence="2">
    <location>
        <begin position="420"/>
        <end position="527"/>
    </location>
</feature>
<sequence length="1334" mass="152700">MGNNLGKTMQKREVLTKLSSTQRSYVEAWYCTLCDEQTQMVAQSDFVKDVKKKFTNIPEPIVTALCECMNPDSKYNIKEDAFFYMAYIILNGSFEERVRLSYTIIQNLGNDSEVTFGSLLHFFRIVNSDWDSVDAWSEKRICEALQVPPDSNAILSWKDFFAFCKGNPNCPIVSWTQQLCKGIEDSSVLFQKLVDSQGNENQRMSKMYYTTKKTIIYNHIHEMSVTVLLDIYGTLMRSGNGGYITKTQWYTEMAKFFPQPLVQNIFWEFSEDDDISVSVVVSAMCLLCHDSLDRRISASLFVFNNTTRSNGQFTHADLVELFSLGVKMFDVDNSFDCVPDDADETDDMHIRMKRRLSQDDESHLSSIVSLVDTIFTDVSSPLAVHQRTISSADLIDWIVQHPTHYEFLTHQLRRDFSHTPTREEEQAAYRQQYTEFSNTPLVANQLFYIVARSWWSAWVQYIHSGAQSGFMHAKKPGRIDNSRLVEADGNRLRWDLSEKEYVIINELLWNMLYEWYGGGPVVSRRVVRSLNKTLELELHPLFLHVCLCLKDGTPGEEFDSILCTKVLIVEKVKTRLCQIAKKDPDRCRLWVLTEEGDALLLKEEKKTLEELELREEIFVMLEEVQENGKYLLDEEGKKKTRKNTEGLVGLENLGYTCYMNAALQCLSHTALLRQYFLSDQYLHNLNRENKFGSHGEVALRFGALVRRMWDSSARVLAPRLFFNCFQSNKPQFYSNAQHDAQEFLSALLDVLNEDLNLCTEKKCREISDAGRSDKELAELYWLDYTSREKSIVTALFCGQFQSYTQCVGCTHVSSTYESFTMLQLPLPVTEMKAISVVLSFTNGRLPMQCSIRVPADSSIDTIKEAVDALDGSIDLSTARIRLAYVKDSVIEEDGFDASFRLNQYEYSDYTMFVLPPEGCFLGARGFEEYKRKHTVCRMRAGIQVRVHLSGAAGEVVEGVVKRLLSDFWYEVACSDGQTRCVYPTDLEEGEKYLPTGGDYVYVFFKESNVCNYGVFRDMSSHSTHHCHVHLYPSDKEMTVSLKHLFWRAMKPRSVYLIQRYLDINEGFFLGYLSPTMTGVPQIIEMMPEFTTGKQLYNFIHKHFKKIINNPITQTAVNTLNSSKPSLTRMSAIRSQLSHVPSLRTTHSICSSYLDSDLHLPDMPSSLSKYDSASGSSDDENEYSPYVKKATFDSDRACGQVKEEDVQTQLAQAYGFTLKLVDDSGYSCLMCHWLKGCTGCVIPADDTPLLCLAFSRKIAIDWDPAFIMNHHQVLYDYMITHNSVESVSLAGKQSILLQECLQRFVQTEVLQGEQKPRCEKVSLCSLSVMSDVWCV</sequence>
<dbReference type="InterPro" id="IPR001394">
    <property type="entry name" value="Peptidase_C19_UCH"/>
</dbReference>
<dbReference type="EMBL" id="LXWW01000168">
    <property type="protein sequence ID" value="OAO15168.1"/>
    <property type="molecule type" value="Genomic_DNA"/>
</dbReference>
<evidence type="ECO:0000259" key="1">
    <source>
        <dbReference type="PROSITE" id="PS50235"/>
    </source>
</evidence>
<dbReference type="GO" id="GO:0016579">
    <property type="term" value="P:protein deubiquitination"/>
    <property type="evidence" value="ECO:0007669"/>
    <property type="project" value="InterPro"/>
</dbReference>